<feature type="transmembrane region" description="Helical" evidence="1">
    <location>
        <begin position="59"/>
        <end position="80"/>
    </location>
</feature>
<feature type="transmembrane region" description="Helical" evidence="1">
    <location>
        <begin position="92"/>
        <end position="112"/>
    </location>
</feature>
<keyword evidence="1" id="KW-0472">Membrane</keyword>
<organism evidence="2 3">
    <name type="scientific">Diatraea saccharalis</name>
    <name type="common">sugarcane borer</name>
    <dbReference type="NCBI Taxonomy" id="40085"/>
    <lineage>
        <taxon>Eukaryota</taxon>
        <taxon>Metazoa</taxon>
        <taxon>Ecdysozoa</taxon>
        <taxon>Arthropoda</taxon>
        <taxon>Hexapoda</taxon>
        <taxon>Insecta</taxon>
        <taxon>Pterygota</taxon>
        <taxon>Neoptera</taxon>
        <taxon>Endopterygota</taxon>
        <taxon>Lepidoptera</taxon>
        <taxon>Glossata</taxon>
        <taxon>Ditrysia</taxon>
        <taxon>Pyraloidea</taxon>
        <taxon>Crambidae</taxon>
        <taxon>Crambinae</taxon>
        <taxon>Diatraea</taxon>
    </lineage>
</organism>
<proteinExistence type="predicted"/>
<dbReference type="Proteomes" id="UP001153714">
    <property type="component" value="Chromosome 17"/>
</dbReference>
<reference evidence="2" key="1">
    <citation type="submission" date="2021-12" db="EMBL/GenBank/DDBJ databases">
        <authorList>
            <person name="King R."/>
        </authorList>
    </citation>
    <scope>NUCLEOTIDE SEQUENCE</scope>
</reference>
<keyword evidence="1" id="KW-0812">Transmembrane</keyword>
<evidence type="ECO:0008006" key="4">
    <source>
        <dbReference type="Google" id="ProtNLM"/>
    </source>
</evidence>
<evidence type="ECO:0000313" key="3">
    <source>
        <dbReference type="Proteomes" id="UP001153714"/>
    </source>
</evidence>
<evidence type="ECO:0000313" key="2">
    <source>
        <dbReference type="EMBL" id="CAG9787040.1"/>
    </source>
</evidence>
<evidence type="ECO:0000256" key="1">
    <source>
        <dbReference type="SAM" id="Phobius"/>
    </source>
</evidence>
<gene>
    <name evidence="2" type="ORF">DIATSA_LOCUS4951</name>
</gene>
<sequence>MLYSLKPSSINGLFNTKIIFQFKPVVPEISAFKQTLQLYNISIDVTLDSRNTTISARLLNSNFCFFSMTIFLHIICVAQFNRKDQNRSFELYISDGVVVFFILYYVLICFVLQ</sequence>
<protein>
    <recommendedName>
        <fullName evidence="4">Transmembrane protein</fullName>
    </recommendedName>
</protein>
<dbReference type="OrthoDB" id="7477880at2759"/>
<accession>A0A9N9R0R9</accession>
<reference evidence="2" key="2">
    <citation type="submission" date="2022-10" db="EMBL/GenBank/DDBJ databases">
        <authorList>
            <consortium name="ENA_rothamsted_submissions"/>
            <consortium name="culmorum"/>
            <person name="King R."/>
        </authorList>
    </citation>
    <scope>NUCLEOTIDE SEQUENCE</scope>
</reference>
<dbReference type="EMBL" id="OU893348">
    <property type="protein sequence ID" value="CAG9787040.1"/>
    <property type="molecule type" value="Genomic_DNA"/>
</dbReference>
<keyword evidence="1" id="KW-1133">Transmembrane helix</keyword>
<name>A0A9N9R0R9_9NEOP</name>
<dbReference type="AlphaFoldDB" id="A0A9N9R0R9"/>
<keyword evidence="3" id="KW-1185">Reference proteome</keyword>